<comment type="caution">
    <text evidence="2">The sequence shown here is derived from an EMBL/GenBank/DDBJ whole genome shotgun (WGS) entry which is preliminary data.</text>
</comment>
<protein>
    <submittedName>
        <fullName evidence="2">Uncharacterized protein</fullName>
    </submittedName>
</protein>
<feature type="compositionally biased region" description="Basic and acidic residues" evidence="1">
    <location>
        <begin position="103"/>
        <end position="114"/>
    </location>
</feature>
<proteinExistence type="predicted"/>
<accession>A0A085WTX4</accession>
<dbReference type="Proteomes" id="UP000028725">
    <property type="component" value="Unassembled WGS sequence"/>
</dbReference>
<keyword evidence="3" id="KW-1185">Reference proteome</keyword>
<dbReference type="OrthoDB" id="9936637at2"/>
<feature type="region of interest" description="Disordered" evidence="1">
    <location>
        <begin position="87"/>
        <end position="114"/>
    </location>
</feature>
<sequence>MTTQHVKIKSSGIGYVPDPPVVKPGYEVTFEMDGRTDKVNVDFDSNSPFVGQTSLFVLDGSDPDKSSKTYYVAEWADGHYPFDVTELVSTNPEPPTATAGDLEVTRDPPKPKGK</sequence>
<reference evidence="2 3" key="1">
    <citation type="submission" date="2014-04" db="EMBL/GenBank/DDBJ databases">
        <title>Genome assembly of Hyalangium minutum DSM 14724.</title>
        <authorList>
            <person name="Sharma G."/>
            <person name="Subramanian S."/>
        </authorList>
    </citation>
    <scope>NUCLEOTIDE SEQUENCE [LARGE SCALE GENOMIC DNA]</scope>
    <source>
        <strain evidence="2 3">DSM 14724</strain>
    </source>
</reference>
<name>A0A085WTX4_9BACT</name>
<evidence type="ECO:0000313" key="3">
    <source>
        <dbReference type="Proteomes" id="UP000028725"/>
    </source>
</evidence>
<dbReference type="AlphaFoldDB" id="A0A085WTX4"/>
<evidence type="ECO:0000313" key="2">
    <source>
        <dbReference type="EMBL" id="KFE71137.1"/>
    </source>
</evidence>
<evidence type="ECO:0000256" key="1">
    <source>
        <dbReference type="SAM" id="MobiDB-lite"/>
    </source>
</evidence>
<organism evidence="2 3">
    <name type="scientific">Hyalangium minutum</name>
    <dbReference type="NCBI Taxonomy" id="394096"/>
    <lineage>
        <taxon>Bacteria</taxon>
        <taxon>Pseudomonadati</taxon>
        <taxon>Myxococcota</taxon>
        <taxon>Myxococcia</taxon>
        <taxon>Myxococcales</taxon>
        <taxon>Cystobacterineae</taxon>
        <taxon>Archangiaceae</taxon>
        <taxon>Hyalangium</taxon>
    </lineage>
</organism>
<dbReference type="EMBL" id="JMCB01000002">
    <property type="protein sequence ID" value="KFE71137.1"/>
    <property type="molecule type" value="Genomic_DNA"/>
</dbReference>
<dbReference type="RefSeq" id="WP_044182700.1">
    <property type="nucleotide sequence ID" value="NZ_JMCB01000002.1"/>
</dbReference>
<gene>
    <name evidence="2" type="ORF">DB31_3267</name>
</gene>